<evidence type="ECO:0000313" key="2">
    <source>
        <dbReference type="EMBL" id="CAG8980188.1"/>
    </source>
</evidence>
<name>A0A9N9PZ70_9HELO</name>
<sequence length="107" mass="12129">MNLEWILSIRIISVCIRACIISKAKFAPNVEREAIDAPLLSYFFPSIYQQMVNDAEETFELDPDEEMNLDALKPNIDDDKALATRALTLVRQNKDTPTINFVVLKAA</sequence>
<dbReference type="AlphaFoldDB" id="A0A9N9PZ70"/>
<reference evidence="2" key="1">
    <citation type="submission" date="2021-07" db="EMBL/GenBank/DDBJ databases">
        <authorList>
            <person name="Durling M."/>
        </authorList>
    </citation>
    <scope>NUCLEOTIDE SEQUENCE</scope>
</reference>
<evidence type="ECO:0000313" key="3">
    <source>
        <dbReference type="Proteomes" id="UP000701801"/>
    </source>
</evidence>
<gene>
    <name evidence="2" type="ORF">HYALB_00013541</name>
</gene>
<dbReference type="Proteomes" id="UP000701801">
    <property type="component" value="Unassembled WGS sequence"/>
</dbReference>
<feature type="chain" id="PRO_5040281162" evidence="1">
    <location>
        <begin position="19"/>
        <end position="107"/>
    </location>
</feature>
<keyword evidence="1" id="KW-0732">Signal</keyword>
<keyword evidence="3" id="KW-1185">Reference proteome</keyword>
<comment type="caution">
    <text evidence="2">The sequence shown here is derived from an EMBL/GenBank/DDBJ whole genome shotgun (WGS) entry which is preliminary data.</text>
</comment>
<accession>A0A9N9PZ70</accession>
<organism evidence="2 3">
    <name type="scientific">Hymenoscyphus albidus</name>
    <dbReference type="NCBI Taxonomy" id="595503"/>
    <lineage>
        <taxon>Eukaryota</taxon>
        <taxon>Fungi</taxon>
        <taxon>Dikarya</taxon>
        <taxon>Ascomycota</taxon>
        <taxon>Pezizomycotina</taxon>
        <taxon>Leotiomycetes</taxon>
        <taxon>Helotiales</taxon>
        <taxon>Helotiaceae</taxon>
        <taxon>Hymenoscyphus</taxon>
    </lineage>
</organism>
<evidence type="ECO:0000256" key="1">
    <source>
        <dbReference type="SAM" id="SignalP"/>
    </source>
</evidence>
<protein>
    <submittedName>
        <fullName evidence="2">Uncharacterized protein</fullName>
    </submittedName>
</protein>
<feature type="signal peptide" evidence="1">
    <location>
        <begin position="1"/>
        <end position="18"/>
    </location>
</feature>
<dbReference type="EMBL" id="CAJVRM010000364">
    <property type="protein sequence ID" value="CAG8980188.1"/>
    <property type="molecule type" value="Genomic_DNA"/>
</dbReference>
<proteinExistence type="predicted"/>